<name>A0AAV4XXZ9_CAEEX</name>
<dbReference type="AlphaFoldDB" id="A0AAV4XXZ9"/>
<protein>
    <submittedName>
        <fullName evidence="1">Uncharacterized protein</fullName>
    </submittedName>
</protein>
<evidence type="ECO:0000313" key="2">
    <source>
        <dbReference type="Proteomes" id="UP001054945"/>
    </source>
</evidence>
<comment type="caution">
    <text evidence="1">The sequence shown here is derived from an EMBL/GenBank/DDBJ whole genome shotgun (WGS) entry which is preliminary data.</text>
</comment>
<organism evidence="1 2">
    <name type="scientific">Caerostris extrusa</name>
    <name type="common">Bark spider</name>
    <name type="synonym">Caerostris bankana</name>
    <dbReference type="NCBI Taxonomy" id="172846"/>
    <lineage>
        <taxon>Eukaryota</taxon>
        <taxon>Metazoa</taxon>
        <taxon>Ecdysozoa</taxon>
        <taxon>Arthropoda</taxon>
        <taxon>Chelicerata</taxon>
        <taxon>Arachnida</taxon>
        <taxon>Araneae</taxon>
        <taxon>Araneomorphae</taxon>
        <taxon>Entelegynae</taxon>
        <taxon>Araneoidea</taxon>
        <taxon>Araneidae</taxon>
        <taxon>Caerostris</taxon>
    </lineage>
</organism>
<proteinExistence type="predicted"/>
<dbReference type="EMBL" id="BPLR01000999">
    <property type="protein sequence ID" value="GIY99065.1"/>
    <property type="molecule type" value="Genomic_DNA"/>
</dbReference>
<gene>
    <name evidence="1" type="ORF">CEXT_703101</name>
</gene>
<keyword evidence="2" id="KW-1185">Reference proteome</keyword>
<evidence type="ECO:0000313" key="1">
    <source>
        <dbReference type="EMBL" id="GIY99065.1"/>
    </source>
</evidence>
<accession>A0AAV4XXZ9</accession>
<sequence>MTQTDEKSIHFCILLPNQKLSQLRKQPTANDPGWRLLFCLRSAKKKNFFLTLHACTPPIALLSSPLASIGRRERNKRCRRAVEASFIRIHWDAVDARGCKFRSFYFFPPLSVPINFPTPPLAGYFYTRSFIFPFPHLPCVQDDKNRSTSRQEKDAGQNGRRHLSIASILDPRAFRVKVETIQRTLAHMVLPNPRVSTARSLLRGSLVIFASRRVSTQRAHCLLLRRPVTKCRSAVESGG</sequence>
<reference evidence="1 2" key="1">
    <citation type="submission" date="2021-06" db="EMBL/GenBank/DDBJ databases">
        <title>Caerostris extrusa draft genome.</title>
        <authorList>
            <person name="Kono N."/>
            <person name="Arakawa K."/>
        </authorList>
    </citation>
    <scope>NUCLEOTIDE SEQUENCE [LARGE SCALE GENOMIC DNA]</scope>
</reference>
<dbReference type="Proteomes" id="UP001054945">
    <property type="component" value="Unassembled WGS sequence"/>
</dbReference>